<sequence length="486" mass="54942">MSAPLAGVGGGRIWKMPTQTKTLVAVGVGISVILLSWWIKRLFSKPKKPPQRRQLSLRTPEVPSVTDFSNLSDSDRTYRTAPSRQSMRRRLGPSISGSVPPSEAVLFGGLDNCRETISSLQKAMNGLEMIKNRSDRDRQRAESLAAVLDRLRFVEADLNRVIQEGGFDHLKAEDGVSLGSGFQLAPSMRTKTLSVLSDESFMSAVEDFAVSLDEDPSAPNYEIASDELLFLQQGYEAARNGQVACRRDRSDICQCANEEEFLAKLFCIRKALNIVCADEHRRVWLQNSGRTLLGNLMQNCQQDPTTFFKAYDDMMNFFEDEINREMAEDELRMRGVPELGFWDVILDFILLDAFGDLKSPPSAIYSVTKNFWLSQSMKYSTISTVIWSMLKAKRQRLQYPNGFIAHFYNISEAVSPSITLGFLGTDAQIGELCYYFKEQVTQLVLDLFNPKRVRYTTVEEMADDAWVIIQNRTESILSRLSSELLM</sequence>
<protein>
    <recommendedName>
        <fullName evidence="12">Mitoguardin</fullName>
    </recommendedName>
</protein>
<organism evidence="10 11">
    <name type="scientific">Mesorhabditis spiculigera</name>
    <dbReference type="NCBI Taxonomy" id="96644"/>
    <lineage>
        <taxon>Eukaryota</taxon>
        <taxon>Metazoa</taxon>
        <taxon>Ecdysozoa</taxon>
        <taxon>Nematoda</taxon>
        <taxon>Chromadorea</taxon>
        <taxon>Rhabditida</taxon>
        <taxon>Rhabditina</taxon>
        <taxon>Rhabditomorpha</taxon>
        <taxon>Rhabditoidea</taxon>
        <taxon>Rhabditidae</taxon>
        <taxon>Mesorhabditinae</taxon>
        <taxon>Mesorhabditis</taxon>
    </lineage>
</organism>
<keyword evidence="6" id="KW-0496">Mitochondrion</keyword>
<evidence type="ECO:0000256" key="7">
    <source>
        <dbReference type="ARBA" id="ARBA00023136"/>
    </source>
</evidence>
<name>A0AA36CTS6_9BILA</name>
<keyword evidence="7 9" id="KW-0472">Membrane</keyword>
<dbReference type="GO" id="GO:0008053">
    <property type="term" value="P:mitochondrial fusion"/>
    <property type="evidence" value="ECO:0007669"/>
    <property type="project" value="InterPro"/>
</dbReference>
<reference evidence="10" key="1">
    <citation type="submission" date="2023-06" db="EMBL/GenBank/DDBJ databases">
        <authorList>
            <person name="Delattre M."/>
        </authorList>
    </citation>
    <scope>NUCLEOTIDE SEQUENCE</scope>
    <source>
        <strain evidence="10">AF72</strain>
    </source>
</reference>
<evidence type="ECO:0000256" key="8">
    <source>
        <dbReference type="SAM" id="MobiDB-lite"/>
    </source>
</evidence>
<evidence type="ECO:0000256" key="6">
    <source>
        <dbReference type="ARBA" id="ARBA00023128"/>
    </source>
</evidence>
<feature type="transmembrane region" description="Helical" evidence="9">
    <location>
        <begin position="20"/>
        <end position="39"/>
    </location>
</feature>
<dbReference type="InterPro" id="IPR019392">
    <property type="entry name" value="Miga"/>
</dbReference>
<gene>
    <name evidence="10" type="ORF">MSPICULIGERA_LOCUS13503</name>
</gene>
<proteinExistence type="inferred from homology"/>
<keyword evidence="3 9" id="KW-0812">Transmembrane</keyword>
<evidence type="ECO:0000313" key="11">
    <source>
        <dbReference type="Proteomes" id="UP001177023"/>
    </source>
</evidence>
<feature type="non-terminal residue" evidence="10">
    <location>
        <position position="486"/>
    </location>
</feature>
<evidence type="ECO:0000313" key="10">
    <source>
        <dbReference type="EMBL" id="CAJ0575188.1"/>
    </source>
</evidence>
<feature type="region of interest" description="Disordered" evidence="8">
    <location>
        <begin position="66"/>
        <end position="97"/>
    </location>
</feature>
<dbReference type="Pfam" id="PF10265">
    <property type="entry name" value="Miga"/>
    <property type="match status" value="1"/>
</dbReference>
<dbReference type="EMBL" id="CATQJA010002636">
    <property type="protein sequence ID" value="CAJ0575188.1"/>
    <property type="molecule type" value="Genomic_DNA"/>
</dbReference>
<comment type="subcellular location">
    <subcellularLocation>
        <location evidence="1">Mitochondrion outer membrane</location>
    </subcellularLocation>
</comment>
<accession>A0AA36CTS6</accession>
<dbReference type="AlphaFoldDB" id="A0AA36CTS6"/>
<dbReference type="GO" id="GO:0005741">
    <property type="term" value="C:mitochondrial outer membrane"/>
    <property type="evidence" value="ECO:0007669"/>
    <property type="project" value="UniProtKB-SubCell"/>
</dbReference>
<dbReference type="PANTHER" id="PTHR21508">
    <property type="entry name" value="MITOGUARDIN"/>
    <property type="match status" value="1"/>
</dbReference>
<keyword evidence="5 9" id="KW-1133">Transmembrane helix</keyword>
<evidence type="ECO:0000256" key="1">
    <source>
        <dbReference type="ARBA" id="ARBA00004294"/>
    </source>
</evidence>
<evidence type="ECO:0000256" key="2">
    <source>
        <dbReference type="ARBA" id="ARBA00008969"/>
    </source>
</evidence>
<evidence type="ECO:0008006" key="12">
    <source>
        <dbReference type="Google" id="ProtNLM"/>
    </source>
</evidence>
<comment type="similarity">
    <text evidence="2">Belongs to the mitoguardin family.</text>
</comment>
<dbReference type="Proteomes" id="UP001177023">
    <property type="component" value="Unassembled WGS sequence"/>
</dbReference>
<evidence type="ECO:0000256" key="3">
    <source>
        <dbReference type="ARBA" id="ARBA00022692"/>
    </source>
</evidence>
<evidence type="ECO:0000256" key="4">
    <source>
        <dbReference type="ARBA" id="ARBA00022787"/>
    </source>
</evidence>
<keyword evidence="11" id="KW-1185">Reference proteome</keyword>
<evidence type="ECO:0000256" key="9">
    <source>
        <dbReference type="SAM" id="Phobius"/>
    </source>
</evidence>
<keyword evidence="4" id="KW-1000">Mitochondrion outer membrane</keyword>
<dbReference type="PANTHER" id="PTHR21508:SF5">
    <property type="entry name" value="MITOGUARDIN"/>
    <property type="match status" value="1"/>
</dbReference>
<evidence type="ECO:0000256" key="5">
    <source>
        <dbReference type="ARBA" id="ARBA00022989"/>
    </source>
</evidence>
<comment type="caution">
    <text evidence="10">The sequence shown here is derived from an EMBL/GenBank/DDBJ whole genome shotgun (WGS) entry which is preliminary data.</text>
</comment>